<evidence type="ECO:0000256" key="3">
    <source>
        <dbReference type="ARBA" id="ARBA00013252"/>
    </source>
</evidence>
<keyword evidence="4" id="KW-0456">Lyase</keyword>
<organism evidence="6 7">
    <name type="scientific">Talaromyces rugulosus</name>
    <name type="common">Penicillium rugulosum</name>
    <dbReference type="NCBI Taxonomy" id="121627"/>
    <lineage>
        <taxon>Eukaryota</taxon>
        <taxon>Fungi</taxon>
        <taxon>Dikarya</taxon>
        <taxon>Ascomycota</taxon>
        <taxon>Pezizomycotina</taxon>
        <taxon>Eurotiomycetes</taxon>
        <taxon>Eurotiomycetidae</taxon>
        <taxon>Eurotiales</taxon>
        <taxon>Trichocomaceae</taxon>
        <taxon>Talaromyces</taxon>
        <taxon>Talaromyces sect. Islandici</taxon>
    </lineage>
</organism>
<dbReference type="KEGG" id="trg:TRUGW13939_11603"/>
<evidence type="ECO:0000313" key="7">
    <source>
        <dbReference type="Proteomes" id="UP000509510"/>
    </source>
</evidence>
<dbReference type="Pfam" id="PF01329">
    <property type="entry name" value="Pterin_4a"/>
    <property type="match status" value="1"/>
</dbReference>
<dbReference type="GO" id="GO:0008124">
    <property type="term" value="F:4-alpha-hydroxytetrahydrobiopterin dehydratase activity"/>
    <property type="evidence" value="ECO:0007669"/>
    <property type="project" value="UniProtKB-EC"/>
</dbReference>
<dbReference type="AlphaFoldDB" id="A0A7H8RD87"/>
<comment type="similarity">
    <text evidence="2">Belongs to the pterin-4-alpha-carbinolamine dehydratase family.</text>
</comment>
<proteinExistence type="inferred from homology"/>
<evidence type="ECO:0000256" key="2">
    <source>
        <dbReference type="ARBA" id="ARBA00006472"/>
    </source>
</evidence>
<dbReference type="EC" id="4.2.1.96" evidence="3"/>
<name>A0A7H8RD87_TALRU</name>
<dbReference type="EMBL" id="CP055903">
    <property type="protein sequence ID" value="QKX64429.1"/>
    <property type="molecule type" value="Genomic_DNA"/>
</dbReference>
<evidence type="ECO:0000256" key="1">
    <source>
        <dbReference type="ARBA" id="ARBA00001554"/>
    </source>
</evidence>
<keyword evidence="7" id="KW-1185">Reference proteome</keyword>
<dbReference type="InterPro" id="IPR036428">
    <property type="entry name" value="PCD_sf"/>
</dbReference>
<dbReference type="PANTHER" id="PTHR12599">
    <property type="entry name" value="PTERIN-4-ALPHA-CARBINOLAMINE DEHYDRATASE"/>
    <property type="match status" value="1"/>
</dbReference>
<accession>A0A7H8RD87</accession>
<sequence length="240" mass="26588">MLAPFARRPLTQSPRFVRSLAALPRVPSSRFATPRFSSTAESDSTSTIESGLKSAETALNDATELYDQHDVLSKRFEEIVKVVDEVKSLSNEAKPSSFTSYTRSKPFFSQGSDVAKLSAEYKLLTTENAWKLTTAGTGLYKTFFFKTYSRGLDFIQIVGINSKAKSHHPHISFRPPNSVKIHWTTHSPPGLSEKDFHMAKICDENANLLGGSIEPIRPVTPKTQREETPSVVRKIAVPGS</sequence>
<dbReference type="SUPFAM" id="SSF55248">
    <property type="entry name" value="PCD-like"/>
    <property type="match status" value="1"/>
</dbReference>
<comment type="catalytic activity">
    <reaction evidence="1">
        <text>(4aS,6R)-4a-hydroxy-L-erythro-5,6,7,8-tetrahydrobiopterin = (6R)-L-erythro-6,7-dihydrobiopterin + H2O</text>
        <dbReference type="Rhea" id="RHEA:11920"/>
        <dbReference type="ChEBI" id="CHEBI:15377"/>
        <dbReference type="ChEBI" id="CHEBI:15642"/>
        <dbReference type="ChEBI" id="CHEBI:43120"/>
        <dbReference type="EC" id="4.2.1.96"/>
    </reaction>
</comment>
<reference evidence="7" key="1">
    <citation type="submission" date="2020-06" db="EMBL/GenBank/DDBJ databases">
        <title>A chromosome-scale genome assembly of Talaromyces rugulosus W13939.</title>
        <authorList>
            <person name="Wang B."/>
            <person name="Guo L."/>
            <person name="Ye K."/>
            <person name="Wang L."/>
        </authorList>
    </citation>
    <scope>NUCLEOTIDE SEQUENCE [LARGE SCALE GENOMIC DNA]</scope>
    <source>
        <strain evidence="7">W13939</strain>
    </source>
</reference>
<dbReference type="OrthoDB" id="277398at2759"/>
<dbReference type="PANTHER" id="PTHR12599:SF0">
    <property type="entry name" value="PTERIN-4-ALPHA-CARBINOLAMINE DEHYDRATASE"/>
    <property type="match status" value="1"/>
</dbReference>
<dbReference type="RefSeq" id="XP_035350602.1">
    <property type="nucleotide sequence ID" value="XM_035494709.1"/>
</dbReference>
<dbReference type="Proteomes" id="UP000509510">
    <property type="component" value="Chromosome VI"/>
</dbReference>
<dbReference type="GeneID" id="55999080"/>
<dbReference type="CDD" id="cd00488">
    <property type="entry name" value="PCD_DCoH"/>
    <property type="match status" value="1"/>
</dbReference>
<evidence type="ECO:0000256" key="5">
    <source>
        <dbReference type="ARBA" id="ARBA00030497"/>
    </source>
</evidence>
<evidence type="ECO:0000256" key="4">
    <source>
        <dbReference type="ARBA" id="ARBA00023239"/>
    </source>
</evidence>
<protein>
    <recommendedName>
        <fullName evidence="3">4a-hydroxytetrahydrobiopterin dehydratase</fullName>
        <ecNumber evidence="3">4.2.1.96</ecNumber>
    </recommendedName>
    <alternativeName>
        <fullName evidence="5">4-alpha-hydroxy-tetrahydropterin dehydratase</fullName>
    </alternativeName>
</protein>
<dbReference type="Gene3D" id="3.30.1360.20">
    <property type="entry name" value="Transcriptional coactivator/pterin dehydratase"/>
    <property type="match status" value="1"/>
</dbReference>
<dbReference type="GO" id="GO:0006729">
    <property type="term" value="P:tetrahydrobiopterin biosynthetic process"/>
    <property type="evidence" value="ECO:0007669"/>
    <property type="project" value="InterPro"/>
</dbReference>
<gene>
    <name evidence="6" type="ORF">TRUGW13939_11603</name>
</gene>
<evidence type="ECO:0000313" key="6">
    <source>
        <dbReference type="EMBL" id="QKX64429.1"/>
    </source>
</evidence>
<dbReference type="InterPro" id="IPR001533">
    <property type="entry name" value="Pterin_deHydtase"/>
</dbReference>